<evidence type="ECO:0000256" key="5">
    <source>
        <dbReference type="ARBA" id="ARBA00022741"/>
    </source>
</evidence>
<dbReference type="PANTHER" id="PTHR47963:SF9">
    <property type="entry name" value="CRISPR-ASSOCIATED ENDONUCLEASE_HELICASE CAS3"/>
    <property type="match status" value="1"/>
</dbReference>
<dbReference type="InterPro" id="IPR027417">
    <property type="entry name" value="P-loop_NTPase"/>
</dbReference>
<dbReference type="GO" id="GO:0016787">
    <property type="term" value="F:hydrolase activity"/>
    <property type="evidence" value="ECO:0007669"/>
    <property type="project" value="UniProtKB-KW"/>
</dbReference>
<evidence type="ECO:0000256" key="4">
    <source>
        <dbReference type="ARBA" id="ARBA00022723"/>
    </source>
</evidence>
<dbReference type="Pfam" id="PF18019">
    <property type="entry name" value="Cas3_HD"/>
    <property type="match status" value="1"/>
</dbReference>
<gene>
    <name evidence="12" type="ORF">DKG75_17615</name>
</gene>
<feature type="domain" description="HD Cas3-type" evidence="11">
    <location>
        <begin position="10"/>
        <end position="213"/>
    </location>
</feature>
<keyword evidence="9" id="KW-0051">Antiviral defense</keyword>
<dbReference type="RefSeq" id="WP_109922485.1">
    <property type="nucleotide sequence ID" value="NZ_QGLF01000005.1"/>
</dbReference>
<protein>
    <submittedName>
        <fullName evidence="12">CRISPR-associated helicase/endonuclease Cas3</fullName>
    </submittedName>
</protein>
<dbReference type="InterPro" id="IPR006483">
    <property type="entry name" value="CRISPR-assoc_Cas3_HD"/>
</dbReference>
<accession>A0A317DVT4</accession>
<evidence type="ECO:0000313" key="13">
    <source>
        <dbReference type="Proteomes" id="UP000246077"/>
    </source>
</evidence>
<organism evidence="12 13">
    <name type="scientific">Zavarzinia compransoris</name>
    <dbReference type="NCBI Taxonomy" id="1264899"/>
    <lineage>
        <taxon>Bacteria</taxon>
        <taxon>Pseudomonadati</taxon>
        <taxon>Pseudomonadota</taxon>
        <taxon>Alphaproteobacteria</taxon>
        <taxon>Rhodospirillales</taxon>
        <taxon>Zavarziniaceae</taxon>
        <taxon>Zavarzinia</taxon>
    </lineage>
</organism>
<dbReference type="NCBIfam" id="TIGR01596">
    <property type="entry name" value="cas3_HD"/>
    <property type="match status" value="1"/>
</dbReference>
<evidence type="ECO:0000256" key="1">
    <source>
        <dbReference type="ARBA" id="ARBA00006847"/>
    </source>
</evidence>
<dbReference type="SUPFAM" id="SSF52540">
    <property type="entry name" value="P-loop containing nucleoside triphosphate hydrolases"/>
    <property type="match status" value="1"/>
</dbReference>
<comment type="caution">
    <text evidence="12">The sequence shown here is derived from an EMBL/GenBank/DDBJ whole genome shotgun (WGS) entry which is preliminary data.</text>
</comment>
<evidence type="ECO:0000256" key="9">
    <source>
        <dbReference type="ARBA" id="ARBA00023118"/>
    </source>
</evidence>
<keyword evidence="5" id="KW-0547">Nucleotide-binding</keyword>
<dbReference type="AlphaFoldDB" id="A0A317DVT4"/>
<dbReference type="InterPro" id="IPR006474">
    <property type="entry name" value="Helicase_Cas3_CRISPR-ass_core"/>
</dbReference>
<evidence type="ECO:0000259" key="10">
    <source>
        <dbReference type="PROSITE" id="PS51192"/>
    </source>
</evidence>
<dbReference type="GO" id="GO:0003724">
    <property type="term" value="F:RNA helicase activity"/>
    <property type="evidence" value="ECO:0007669"/>
    <property type="project" value="TreeGrafter"/>
</dbReference>
<dbReference type="Gene3D" id="3.40.50.300">
    <property type="entry name" value="P-loop containing nucleotide triphosphate hydrolases"/>
    <property type="match status" value="1"/>
</dbReference>
<sequence length="864" mass="90958">MVLALAKADRAGRRHSLLAHSADVGAMVEALLRTGTIGRRLAALAGVEALTPVDIGRLSLLAALHDLGKANRGFLARIDDLCWPDRAGHIKPVVDLLADGYAGHPHRLPPVYGNLVAASGLDAVFRWFGGRRKAMPLVDAVLMHHGRLPVSGNPETKLWRSGDGYDPMSALEPIGRVLPSWFGAAFEAGAAGHLLEGRFLHGFAGLVMLADWIASSDLVCDFVTDAGAERIDVSRRLAAAAVERLRLDPAWAAGALPETGAAILSAVLGGGRAPRPTQVAMVSAVVEPGSLVVIEAETGSGKTEAAIAHFANLMRLGLVDGLYFALPTRAAAVQIHRRVVEALDRVMGAAAPPAVLALPGYLRAGEMEGMALPDFAVLWPDDSGDGRRDAAWAAEHPKRFMAAAVAVGSIDQVMLGGLSVRHAELRSSPLLRQLLVIDEVHASDNYMTAIVANLIAQHRAAGGHALLMSATLGTAARLRLMGASQGEIDALPAADDLARQPYPAIHGRNARIPAPAAMSGGGKSVAVDCVADLDHAAIAGLAFEAAVQGARVLVIRNRVDDACDTARALAALAERAGRPELVFRCNGVATVHHGRFAPADRVLLDPALEAALGPDSTAPIVCVTTQTAEQSLDIDADYLITDLCPADVLLQRIGRLHRHLRPARPEGFRMPRLSVHAPGEARLAALIDGRGAIAKGLLGLGRVYPNLLGIVATRRALIDLGVIRIPDHNRLLVERATHPPALRALAEDLGPAWSAHLNTVEGVTLAQGQVARFNMLDFTERPMPLPDAEGVVLTRLGADARIVRVAPAFESVLGARIEQLSIPGWMLGVERDETALEKVEIGEDGALSVGGSAFSYTAYGLGKA</sequence>
<dbReference type="GO" id="GO:0003723">
    <property type="term" value="F:RNA binding"/>
    <property type="evidence" value="ECO:0007669"/>
    <property type="project" value="TreeGrafter"/>
</dbReference>
<dbReference type="InterPro" id="IPR054712">
    <property type="entry name" value="Cas3-like_dom"/>
</dbReference>
<dbReference type="PROSITE" id="PS51192">
    <property type="entry name" value="HELICASE_ATP_BIND_1"/>
    <property type="match status" value="1"/>
</dbReference>
<keyword evidence="7" id="KW-0347">Helicase</keyword>
<evidence type="ECO:0000256" key="6">
    <source>
        <dbReference type="ARBA" id="ARBA00022801"/>
    </source>
</evidence>
<keyword evidence="4" id="KW-0479">Metal-binding</keyword>
<dbReference type="InterPro" id="IPR038257">
    <property type="entry name" value="CRISPR-assoc_Cas3_HD_sf"/>
</dbReference>
<reference evidence="13" key="1">
    <citation type="submission" date="2018-05" db="EMBL/GenBank/DDBJ databases">
        <title>Zavarzinia sp. HR-AS.</title>
        <authorList>
            <person name="Lee Y."/>
            <person name="Jeon C.O."/>
        </authorList>
    </citation>
    <scope>NUCLEOTIDE SEQUENCE [LARGE SCALE GENOMIC DNA]</scope>
    <source>
        <strain evidence="13">DSM 1231</strain>
    </source>
</reference>
<comment type="similarity">
    <text evidence="2">In the central section; belongs to the CRISPR-associated helicase Cas3 family.</text>
</comment>
<feature type="domain" description="Helicase ATP-binding" evidence="10">
    <location>
        <begin position="283"/>
        <end position="478"/>
    </location>
</feature>
<dbReference type="SMART" id="SM00487">
    <property type="entry name" value="DEXDc"/>
    <property type="match status" value="1"/>
</dbReference>
<keyword evidence="12" id="KW-0255">Endonuclease</keyword>
<evidence type="ECO:0000259" key="11">
    <source>
        <dbReference type="PROSITE" id="PS51643"/>
    </source>
</evidence>
<dbReference type="EMBL" id="QGLF01000005">
    <property type="protein sequence ID" value="PWR18799.1"/>
    <property type="molecule type" value="Genomic_DNA"/>
</dbReference>
<dbReference type="GO" id="GO:0005524">
    <property type="term" value="F:ATP binding"/>
    <property type="evidence" value="ECO:0007669"/>
    <property type="project" value="UniProtKB-KW"/>
</dbReference>
<evidence type="ECO:0000256" key="3">
    <source>
        <dbReference type="ARBA" id="ARBA00022722"/>
    </source>
</evidence>
<dbReference type="GO" id="GO:0046872">
    <property type="term" value="F:metal ion binding"/>
    <property type="evidence" value="ECO:0007669"/>
    <property type="project" value="UniProtKB-KW"/>
</dbReference>
<evidence type="ECO:0000256" key="8">
    <source>
        <dbReference type="ARBA" id="ARBA00022840"/>
    </source>
</evidence>
<dbReference type="Proteomes" id="UP000246077">
    <property type="component" value="Unassembled WGS sequence"/>
</dbReference>
<keyword evidence="6" id="KW-0378">Hydrolase</keyword>
<dbReference type="Gene3D" id="1.10.3210.30">
    <property type="match status" value="1"/>
</dbReference>
<dbReference type="InterPro" id="IPR050547">
    <property type="entry name" value="DEAD_box_RNA_helicases"/>
</dbReference>
<dbReference type="GO" id="GO:0004519">
    <property type="term" value="F:endonuclease activity"/>
    <property type="evidence" value="ECO:0007669"/>
    <property type="project" value="UniProtKB-KW"/>
</dbReference>
<dbReference type="PROSITE" id="PS51643">
    <property type="entry name" value="HD_CAS3"/>
    <property type="match status" value="1"/>
</dbReference>
<keyword evidence="13" id="KW-1185">Reference proteome</keyword>
<dbReference type="PANTHER" id="PTHR47963">
    <property type="entry name" value="DEAD-BOX ATP-DEPENDENT RNA HELICASE 47, MITOCHONDRIAL"/>
    <property type="match status" value="1"/>
</dbReference>
<dbReference type="Pfam" id="PF22590">
    <property type="entry name" value="Cas3-like_C_2"/>
    <property type="match status" value="1"/>
</dbReference>
<keyword evidence="3" id="KW-0540">Nuclease</keyword>
<keyword evidence="8" id="KW-0067">ATP-binding</keyword>
<proteinExistence type="inferred from homology"/>
<dbReference type="NCBIfam" id="TIGR01587">
    <property type="entry name" value="cas3_core"/>
    <property type="match status" value="1"/>
</dbReference>
<evidence type="ECO:0000313" key="12">
    <source>
        <dbReference type="EMBL" id="PWR18799.1"/>
    </source>
</evidence>
<comment type="similarity">
    <text evidence="1">In the N-terminal section; belongs to the CRISPR-associated nuclease Cas3-HD family.</text>
</comment>
<evidence type="ECO:0000256" key="7">
    <source>
        <dbReference type="ARBA" id="ARBA00022806"/>
    </source>
</evidence>
<dbReference type="InterPro" id="IPR014001">
    <property type="entry name" value="Helicase_ATP-bd"/>
</dbReference>
<dbReference type="CDD" id="cd09641">
    <property type="entry name" value="Cas3''_I"/>
    <property type="match status" value="1"/>
</dbReference>
<dbReference type="OrthoDB" id="9810236at2"/>
<evidence type="ECO:0000256" key="2">
    <source>
        <dbReference type="ARBA" id="ARBA00009046"/>
    </source>
</evidence>
<dbReference type="GO" id="GO:0051607">
    <property type="term" value="P:defense response to virus"/>
    <property type="evidence" value="ECO:0007669"/>
    <property type="project" value="UniProtKB-KW"/>
</dbReference>
<name>A0A317DVT4_9PROT</name>